<dbReference type="NCBIfam" id="NF002352">
    <property type="entry name" value="PRK01318.1-3"/>
    <property type="match status" value="1"/>
</dbReference>
<dbReference type="InterPro" id="IPR001708">
    <property type="entry name" value="YidC/ALB3/OXA1/COX18"/>
</dbReference>
<dbReference type="GO" id="GO:0015031">
    <property type="term" value="P:protein transport"/>
    <property type="evidence" value="ECO:0007669"/>
    <property type="project" value="UniProtKB-KW"/>
</dbReference>
<evidence type="ECO:0000256" key="4">
    <source>
        <dbReference type="ARBA" id="ARBA00022448"/>
    </source>
</evidence>
<dbReference type="NCBIfam" id="TIGR03592">
    <property type="entry name" value="yidC_oxa1_cterm"/>
    <property type="match status" value="1"/>
</dbReference>
<organism evidence="16 17">
    <name type="scientific">Rugamonas fusca</name>
    <dbReference type="NCBI Taxonomy" id="2758568"/>
    <lineage>
        <taxon>Bacteria</taxon>
        <taxon>Pseudomonadati</taxon>
        <taxon>Pseudomonadota</taxon>
        <taxon>Betaproteobacteria</taxon>
        <taxon>Burkholderiales</taxon>
        <taxon>Oxalobacteraceae</taxon>
        <taxon>Telluria group</taxon>
        <taxon>Rugamonas</taxon>
    </lineage>
</organism>
<proteinExistence type="inferred from homology"/>
<evidence type="ECO:0000256" key="2">
    <source>
        <dbReference type="ARBA" id="ARBA00010527"/>
    </source>
</evidence>
<keyword evidence="10 13" id="KW-0143">Chaperone</keyword>
<comment type="caution">
    <text evidence="16">The sequence shown here is derived from an EMBL/GenBank/DDBJ whole genome shotgun (WGS) entry which is preliminary data.</text>
</comment>
<dbReference type="EMBL" id="JACEZS010000017">
    <property type="protein sequence ID" value="MBA5607358.1"/>
    <property type="molecule type" value="Genomic_DNA"/>
</dbReference>
<dbReference type="InterPro" id="IPR028053">
    <property type="entry name" value="Membr_insert_YidC_N"/>
</dbReference>
<evidence type="ECO:0000256" key="9">
    <source>
        <dbReference type="ARBA" id="ARBA00023136"/>
    </source>
</evidence>
<dbReference type="Pfam" id="PF14849">
    <property type="entry name" value="YidC_periplas"/>
    <property type="match status" value="1"/>
</dbReference>
<comment type="similarity">
    <text evidence="2 13">Belongs to the OXA1/ALB3/YidC family. Type 1 subfamily.</text>
</comment>
<feature type="transmembrane region" description="Helical" evidence="13">
    <location>
        <begin position="378"/>
        <end position="399"/>
    </location>
</feature>
<dbReference type="PRINTS" id="PR00701">
    <property type="entry name" value="60KDINNERMP"/>
</dbReference>
<dbReference type="InterPro" id="IPR038221">
    <property type="entry name" value="YidC_periplasmic_sf"/>
</dbReference>
<keyword evidence="5 13" id="KW-1003">Cell membrane</keyword>
<dbReference type="Pfam" id="PF02096">
    <property type="entry name" value="60KD_IMP"/>
    <property type="match status" value="1"/>
</dbReference>
<sequence length="564" mass="61799">MDINKRTILWIVFAVSLVVLWNNWMVSNGKPSMFAPAPAQVAKATDAKKSELPAVASAAASAAAATPGAPGASGEAAPFKSERITITTDVIRADIDTLGGTIKRLELLQFKDGIDPTKNQVLFDADATKTYLAETGLIGAPGLPNHTTGFVARPGARMLNDANQVQLVLEAEQGGVKLTKTFTFKRGDYVIDVRHDVTNTGAAPVKPELYLQLVHDGNKPEGDSYFNSSYTGPTLYTDADKYKKLKFESLEKAAQEAAKTGKPVAQDHPTKADNGWIAISQHFFVSAFVPQDKLTRDIFTKKIDTNLYAIGTVQPLGTLAPGATVSNDAKLYSGPQESKLLDKVAPGLELVKDYGWLTIIAKPIFWVMEQLHKGLGNWGWTIIVFTILIKLAFFPLSAAGYRSMAKVKLVTPKMQAIRERYKGDPAKMNQATMELYKAEKINPLGGCLPILVQMPVFIALYWVLQASVEIRGAPWVGWIHNLAAPDPFYILPVLYAISMFISTRMNPQPADPMQAKMMMFMPLAFSVMFFFFPSGLVLYWVVNNVLSIGQQYLISRKFAPAAAK</sequence>
<evidence type="ECO:0000256" key="1">
    <source>
        <dbReference type="ARBA" id="ARBA00004429"/>
    </source>
</evidence>
<dbReference type="GO" id="GO:0051205">
    <property type="term" value="P:protein insertion into membrane"/>
    <property type="evidence" value="ECO:0007669"/>
    <property type="project" value="TreeGrafter"/>
</dbReference>
<keyword evidence="4 13" id="KW-0813">Transport</keyword>
<dbReference type="GO" id="GO:0032977">
    <property type="term" value="F:membrane insertase activity"/>
    <property type="evidence" value="ECO:0007669"/>
    <property type="project" value="InterPro"/>
</dbReference>
<evidence type="ECO:0000256" key="5">
    <source>
        <dbReference type="ARBA" id="ARBA00022475"/>
    </source>
</evidence>
<keyword evidence="9 13" id="KW-0472">Membrane</keyword>
<evidence type="ECO:0000256" key="11">
    <source>
        <dbReference type="ARBA" id="ARBA00033245"/>
    </source>
</evidence>
<keyword evidence="6 13" id="KW-0812">Transmembrane</keyword>
<dbReference type="AlphaFoldDB" id="A0A7W2EK24"/>
<evidence type="ECO:0000256" key="6">
    <source>
        <dbReference type="ARBA" id="ARBA00022692"/>
    </source>
</evidence>
<evidence type="ECO:0000256" key="10">
    <source>
        <dbReference type="ARBA" id="ARBA00023186"/>
    </source>
</evidence>
<evidence type="ECO:0000256" key="12">
    <source>
        <dbReference type="ARBA" id="ARBA00033342"/>
    </source>
</evidence>
<feature type="domain" description="Membrane insertase YidC N-terminal" evidence="15">
    <location>
        <begin position="83"/>
        <end position="367"/>
    </location>
</feature>
<comment type="subunit">
    <text evidence="13">Interacts with the Sec translocase complex via SecD. Specifically interacts with transmembrane segments of nascent integral membrane proteins during membrane integration.</text>
</comment>
<feature type="transmembrane region" description="Helical" evidence="13">
    <location>
        <begin position="523"/>
        <end position="542"/>
    </location>
</feature>
<dbReference type="PANTHER" id="PTHR12428">
    <property type="entry name" value="OXA1"/>
    <property type="match status" value="1"/>
</dbReference>
<dbReference type="InterPro" id="IPR047196">
    <property type="entry name" value="YidC_ALB_C"/>
</dbReference>
<evidence type="ECO:0000256" key="8">
    <source>
        <dbReference type="ARBA" id="ARBA00022989"/>
    </source>
</evidence>
<dbReference type="PANTHER" id="PTHR12428:SF65">
    <property type="entry name" value="CYTOCHROME C OXIDASE ASSEMBLY PROTEIN COX18, MITOCHONDRIAL"/>
    <property type="match status" value="1"/>
</dbReference>
<dbReference type="Proteomes" id="UP000566711">
    <property type="component" value="Unassembled WGS sequence"/>
</dbReference>
<keyword evidence="7 13" id="KW-0653">Protein transport</keyword>
<evidence type="ECO:0000313" key="17">
    <source>
        <dbReference type="Proteomes" id="UP000566711"/>
    </source>
</evidence>
<comment type="function">
    <text evidence="13">Required for the insertion and/or proper folding and/or complex formation of integral membrane proteins into the membrane. Involved in integration of membrane proteins that insert both dependently and independently of the Sec translocase complex, as well as at least some lipoproteins. Aids folding of multispanning membrane proteins.</text>
</comment>
<evidence type="ECO:0000259" key="14">
    <source>
        <dbReference type="Pfam" id="PF02096"/>
    </source>
</evidence>
<dbReference type="CDD" id="cd19961">
    <property type="entry name" value="EcYidC-like_peri"/>
    <property type="match status" value="1"/>
</dbReference>
<keyword evidence="17" id="KW-1185">Reference proteome</keyword>
<name>A0A7W2EK24_9BURK</name>
<dbReference type="Gene3D" id="2.70.98.90">
    <property type="match status" value="1"/>
</dbReference>
<feature type="transmembrane region" description="Helical" evidence="13">
    <location>
        <begin position="443"/>
        <end position="464"/>
    </location>
</feature>
<evidence type="ECO:0000256" key="7">
    <source>
        <dbReference type="ARBA" id="ARBA00022927"/>
    </source>
</evidence>
<dbReference type="RefSeq" id="WP_182219579.1">
    <property type="nucleotide sequence ID" value="NZ_JACEZS010000017.1"/>
</dbReference>
<dbReference type="GO" id="GO:0005886">
    <property type="term" value="C:plasma membrane"/>
    <property type="evidence" value="ECO:0007669"/>
    <property type="project" value="UniProtKB-SubCell"/>
</dbReference>
<dbReference type="HAMAP" id="MF_01810">
    <property type="entry name" value="YidC_type1"/>
    <property type="match status" value="1"/>
</dbReference>
<feature type="domain" description="Membrane insertase YidC/Oxa/ALB C-terminal" evidence="14">
    <location>
        <begin position="378"/>
        <end position="555"/>
    </location>
</feature>
<evidence type="ECO:0000259" key="15">
    <source>
        <dbReference type="Pfam" id="PF14849"/>
    </source>
</evidence>
<dbReference type="InterPro" id="IPR019998">
    <property type="entry name" value="Membr_insert_YidC"/>
</dbReference>
<dbReference type="InterPro" id="IPR028055">
    <property type="entry name" value="YidC/Oxa/ALB_C"/>
</dbReference>
<gene>
    <name evidence="13 16" type="primary">yidC</name>
    <name evidence="16" type="ORF">H3H36_18540</name>
</gene>
<accession>A0A7W2EK24</accession>
<evidence type="ECO:0000256" key="3">
    <source>
        <dbReference type="ARBA" id="ARBA00015325"/>
    </source>
</evidence>
<keyword evidence="8 13" id="KW-1133">Transmembrane helix</keyword>
<protein>
    <recommendedName>
        <fullName evidence="3 13">Membrane protein insertase YidC</fullName>
    </recommendedName>
    <alternativeName>
        <fullName evidence="12 13">Foldase YidC</fullName>
    </alternativeName>
    <alternativeName>
        <fullName evidence="11 13">Membrane integrase YidC</fullName>
    </alternativeName>
    <alternativeName>
        <fullName evidence="13">Membrane protein YidC</fullName>
    </alternativeName>
</protein>
<comment type="subcellular location">
    <subcellularLocation>
        <location evidence="1">Cell inner membrane</location>
        <topology evidence="1">Multi-pass membrane protein</topology>
    </subcellularLocation>
    <subcellularLocation>
        <location evidence="13">Cell membrane</location>
        <topology evidence="13">Multi-pass membrane protein</topology>
    </subcellularLocation>
</comment>
<evidence type="ECO:0000313" key="16">
    <source>
        <dbReference type="EMBL" id="MBA5607358.1"/>
    </source>
</evidence>
<evidence type="ECO:0000256" key="13">
    <source>
        <dbReference type="HAMAP-Rule" id="MF_01810"/>
    </source>
</evidence>
<feature type="transmembrane region" description="Helical" evidence="13">
    <location>
        <begin position="484"/>
        <end position="502"/>
    </location>
</feature>
<reference evidence="16 17" key="1">
    <citation type="submission" date="2020-07" db="EMBL/GenBank/DDBJ databases">
        <title>Novel species isolated from subtropical streams in China.</title>
        <authorList>
            <person name="Lu H."/>
        </authorList>
    </citation>
    <scope>NUCLEOTIDE SEQUENCE [LARGE SCALE GENOMIC DNA]</scope>
    <source>
        <strain evidence="16 17">FT3S</strain>
    </source>
</reference>
<dbReference type="PRINTS" id="PR01900">
    <property type="entry name" value="YIDCPROTEIN"/>
</dbReference>
<feature type="transmembrane region" description="Helical" evidence="13">
    <location>
        <begin position="7"/>
        <end position="26"/>
    </location>
</feature>
<dbReference type="CDD" id="cd20070">
    <property type="entry name" value="5TM_YidC_Alb3"/>
    <property type="match status" value="1"/>
</dbReference>
<dbReference type="NCBIfam" id="TIGR03593">
    <property type="entry name" value="yidC_nterm"/>
    <property type="match status" value="1"/>
</dbReference>